<dbReference type="InterPro" id="IPR042566">
    <property type="entry name" value="L1_C"/>
</dbReference>
<comment type="caution">
    <text evidence="1">The sequence shown here is derived from an EMBL/GenBank/DDBJ whole genome shotgun (WGS) entry which is preliminary data.</text>
</comment>
<evidence type="ECO:0000313" key="1">
    <source>
        <dbReference type="EMBL" id="KAJ3583678.1"/>
    </source>
</evidence>
<evidence type="ECO:0000313" key="2">
    <source>
        <dbReference type="Proteomes" id="UP001148018"/>
    </source>
</evidence>
<dbReference type="EMBL" id="JANIIK010000161">
    <property type="protein sequence ID" value="KAJ3583678.1"/>
    <property type="molecule type" value="Genomic_DNA"/>
</dbReference>
<dbReference type="Gene3D" id="3.30.250.20">
    <property type="entry name" value="L1 transposable element, C-terminal domain"/>
    <property type="match status" value="1"/>
</dbReference>
<sequence>MLKGTNFIKTDLSLPDTELGIQRSHRALRRSRRGAPSPEYFDQDYPAAIQKKRKAYAPIRTLLKEKGMCFHSPPPAKRRIFYDSPAEAMEDLRKKG</sequence>
<gene>
    <name evidence="1" type="ORF">NHX12_015933</name>
</gene>
<name>A0A9Q0I3I4_9TELE</name>
<dbReference type="AlphaFoldDB" id="A0A9Q0I3I4"/>
<protein>
    <submittedName>
        <fullName evidence="1">Uncharacterized protein</fullName>
    </submittedName>
</protein>
<reference evidence="1" key="1">
    <citation type="submission" date="2022-07" db="EMBL/GenBank/DDBJ databases">
        <title>Chromosome-level genome of Muraenolepis orangiensis.</title>
        <authorList>
            <person name="Kim J."/>
        </authorList>
    </citation>
    <scope>NUCLEOTIDE SEQUENCE</scope>
    <source>
        <strain evidence="1">KU_S4_2022</strain>
        <tissue evidence="1">Muscle</tissue>
    </source>
</reference>
<organism evidence="1 2">
    <name type="scientific">Muraenolepis orangiensis</name>
    <name type="common">Patagonian moray cod</name>
    <dbReference type="NCBI Taxonomy" id="630683"/>
    <lineage>
        <taxon>Eukaryota</taxon>
        <taxon>Metazoa</taxon>
        <taxon>Chordata</taxon>
        <taxon>Craniata</taxon>
        <taxon>Vertebrata</taxon>
        <taxon>Euteleostomi</taxon>
        <taxon>Actinopterygii</taxon>
        <taxon>Neopterygii</taxon>
        <taxon>Teleostei</taxon>
        <taxon>Neoteleostei</taxon>
        <taxon>Acanthomorphata</taxon>
        <taxon>Zeiogadaria</taxon>
        <taxon>Gadariae</taxon>
        <taxon>Gadiformes</taxon>
        <taxon>Muraenolepidoidei</taxon>
        <taxon>Muraenolepididae</taxon>
        <taxon>Muraenolepis</taxon>
    </lineage>
</organism>
<keyword evidence="2" id="KW-1185">Reference proteome</keyword>
<dbReference type="Proteomes" id="UP001148018">
    <property type="component" value="Unassembled WGS sequence"/>
</dbReference>
<dbReference type="OrthoDB" id="8862550at2759"/>
<proteinExistence type="predicted"/>
<accession>A0A9Q0I3I4</accession>